<sequence>MQSSGRSIGNILPCEVSTASSRSSRNQKEQEKLEMAQQMAKRRIMLGVSKTNASVTVRNSGVKFERPVNRAGTRGYRAPEVLMGMQCQTTAVDVWAAGVVLLTLLCRTTQFQWFQHNDIVTATMEISLCTLEVRLSDCLSSLRMYIKSMDAVWKHNYGYTGQYRDKIRDVIEDFKLDVEVKLLSSALLYHEDEDEVRTIGTSSQLCPRVEANMADLDKLPGRGCGMQGLARGGGGTCDLGLPQPLPRHRSPHEDDSTGGSEASLPH</sequence>
<dbReference type="GO" id="GO:0005524">
    <property type="term" value="F:ATP binding"/>
    <property type="evidence" value="ECO:0007669"/>
    <property type="project" value="InterPro"/>
</dbReference>
<organism evidence="4">
    <name type="scientific">Guillardia theta</name>
    <name type="common">Cryptophyte</name>
    <name type="synonym">Cryptomonas phi</name>
    <dbReference type="NCBI Taxonomy" id="55529"/>
    <lineage>
        <taxon>Eukaryota</taxon>
        <taxon>Cryptophyceae</taxon>
        <taxon>Pyrenomonadales</taxon>
        <taxon>Geminigeraceae</taxon>
        <taxon>Guillardia</taxon>
    </lineage>
</organism>
<dbReference type="InterPro" id="IPR011009">
    <property type="entry name" value="Kinase-like_dom_sf"/>
</dbReference>
<dbReference type="Gene3D" id="1.10.510.10">
    <property type="entry name" value="Transferase(Phosphotransferase) domain 1"/>
    <property type="match status" value="1"/>
</dbReference>
<dbReference type="SUPFAM" id="SSF56112">
    <property type="entry name" value="Protein kinase-like (PK-like)"/>
    <property type="match status" value="1"/>
</dbReference>
<dbReference type="PROSITE" id="PS50011">
    <property type="entry name" value="PROTEIN_KINASE_DOM"/>
    <property type="match status" value="1"/>
</dbReference>
<evidence type="ECO:0000313" key="3">
    <source>
        <dbReference type="EMBL" id="CAE2274646.1"/>
    </source>
</evidence>
<reference evidence="4" key="1">
    <citation type="submission" date="2021-01" db="EMBL/GenBank/DDBJ databases">
        <authorList>
            <person name="Corre E."/>
            <person name="Pelletier E."/>
            <person name="Niang G."/>
            <person name="Scheremetjew M."/>
            <person name="Finn R."/>
            <person name="Kale V."/>
            <person name="Holt S."/>
            <person name="Cochrane G."/>
            <person name="Meng A."/>
            <person name="Brown T."/>
            <person name="Cohen L."/>
        </authorList>
    </citation>
    <scope>NUCLEOTIDE SEQUENCE</scope>
    <source>
        <strain evidence="4">CCMP 2712</strain>
    </source>
</reference>
<evidence type="ECO:0000256" key="1">
    <source>
        <dbReference type="SAM" id="MobiDB-lite"/>
    </source>
</evidence>
<evidence type="ECO:0000259" key="2">
    <source>
        <dbReference type="PROSITE" id="PS50011"/>
    </source>
</evidence>
<feature type="domain" description="Protein kinase" evidence="2">
    <location>
        <begin position="1"/>
        <end position="193"/>
    </location>
</feature>
<feature type="region of interest" description="Disordered" evidence="1">
    <location>
        <begin position="235"/>
        <end position="266"/>
    </location>
</feature>
<dbReference type="InterPro" id="IPR000719">
    <property type="entry name" value="Prot_kinase_dom"/>
</dbReference>
<dbReference type="AlphaFoldDB" id="A0A6U5XMX6"/>
<dbReference type="EMBL" id="HBKN01009824">
    <property type="protein sequence ID" value="CAE2274678.1"/>
    <property type="molecule type" value="Transcribed_RNA"/>
</dbReference>
<dbReference type="GO" id="GO:0004672">
    <property type="term" value="F:protein kinase activity"/>
    <property type="evidence" value="ECO:0007669"/>
    <property type="project" value="InterPro"/>
</dbReference>
<dbReference type="Pfam" id="PF00069">
    <property type="entry name" value="Pkinase"/>
    <property type="match status" value="1"/>
</dbReference>
<name>A0A6U5XMX6_GUITH</name>
<accession>A0A6U5XMX6</accession>
<evidence type="ECO:0000313" key="4">
    <source>
        <dbReference type="EMBL" id="CAE2274678.1"/>
    </source>
</evidence>
<proteinExistence type="predicted"/>
<protein>
    <recommendedName>
        <fullName evidence="2">Protein kinase domain-containing protein</fullName>
    </recommendedName>
</protein>
<gene>
    <name evidence="3" type="ORF">GTHE00462_LOCUS7726</name>
    <name evidence="4" type="ORF">GTHE00462_LOCUS7733</name>
</gene>
<dbReference type="EMBL" id="HBKN01009815">
    <property type="protein sequence ID" value="CAE2274646.1"/>
    <property type="molecule type" value="Transcribed_RNA"/>
</dbReference>